<name>A0A3P8X580_CYNSE</name>
<reference evidence="6" key="2">
    <citation type="submission" date="2025-08" db="UniProtKB">
        <authorList>
            <consortium name="Ensembl"/>
        </authorList>
    </citation>
    <scope>IDENTIFICATION</scope>
</reference>
<organism evidence="6 7">
    <name type="scientific">Cynoglossus semilaevis</name>
    <name type="common">Tongue sole</name>
    <dbReference type="NCBI Taxonomy" id="244447"/>
    <lineage>
        <taxon>Eukaryota</taxon>
        <taxon>Metazoa</taxon>
        <taxon>Chordata</taxon>
        <taxon>Craniata</taxon>
        <taxon>Vertebrata</taxon>
        <taxon>Euteleostomi</taxon>
        <taxon>Actinopterygii</taxon>
        <taxon>Neopterygii</taxon>
        <taxon>Teleostei</taxon>
        <taxon>Neoteleostei</taxon>
        <taxon>Acanthomorphata</taxon>
        <taxon>Carangaria</taxon>
        <taxon>Pleuronectiformes</taxon>
        <taxon>Pleuronectoidei</taxon>
        <taxon>Cynoglossidae</taxon>
        <taxon>Cynoglossinae</taxon>
        <taxon>Cynoglossus</taxon>
    </lineage>
</organism>
<dbReference type="SUPFAM" id="SSF48264">
    <property type="entry name" value="Cytochrome P450"/>
    <property type="match status" value="1"/>
</dbReference>
<dbReference type="InterPro" id="IPR036396">
    <property type="entry name" value="Cyt_P450_sf"/>
</dbReference>
<evidence type="ECO:0000256" key="1">
    <source>
        <dbReference type="ARBA" id="ARBA00001971"/>
    </source>
</evidence>
<evidence type="ECO:0000313" key="6">
    <source>
        <dbReference type="Ensembl" id="ENSCSEP00000033111.1"/>
    </source>
</evidence>
<feature type="transmembrane region" description="Helical" evidence="5">
    <location>
        <begin position="26"/>
        <end position="46"/>
    </location>
</feature>
<proteinExistence type="inferred from homology"/>
<dbReference type="PANTHER" id="PTHR24300:SF327">
    <property type="entry name" value="CYTOCHROME P450 2F2-RELATED"/>
    <property type="match status" value="1"/>
</dbReference>
<dbReference type="InterPro" id="IPR001128">
    <property type="entry name" value="Cyt_P450"/>
</dbReference>
<keyword evidence="4" id="KW-0408">Iron</keyword>
<keyword evidence="5" id="KW-0812">Transmembrane</keyword>
<dbReference type="Pfam" id="PF00067">
    <property type="entry name" value="p450"/>
    <property type="match status" value="1"/>
</dbReference>
<dbReference type="GO" id="GO:0005506">
    <property type="term" value="F:iron ion binding"/>
    <property type="evidence" value="ECO:0007669"/>
    <property type="project" value="InterPro"/>
</dbReference>
<reference evidence="6" key="3">
    <citation type="submission" date="2025-09" db="UniProtKB">
        <authorList>
            <consortium name="Ensembl"/>
        </authorList>
    </citation>
    <scope>IDENTIFICATION</scope>
</reference>
<reference evidence="6 7" key="1">
    <citation type="journal article" date="2014" name="Nat. Genet.">
        <title>Whole-genome sequence of a flatfish provides insights into ZW sex chromosome evolution and adaptation to a benthic lifestyle.</title>
        <authorList>
            <person name="Chen S."/>
            <person name="Zhang G."/>
            <person name="Shao C."/>
            <person name="Huang Q."/>
            <person name="Liu G."/>
            <person name="Zhang P."/>
            <person name="Song W."/>
            <person name="An N."/>
            <person name="Chalopin D."/>
            <person name="Volff J.N."/>
            <person name="Hong Y."/>
            <person name="Li Q."/>
            <person name="Sha Z."/>
            <person name="Zhou H."/>
            <person name="Xie M."/>
            <person name="Yu Q."/>
            <person name="Liu Y."/>
            <person name="Xiang H."/>
            <person name="Wang N."/>
            <person name="Wu K."/>
            <person name="Yang C."/>
            <person name="Zhou Q."/>
            <person name="Liao X."/>
            <person name="Yang L."/>
            <person name="Hu Q."/>
            <person name="Zhang J."/>
            <person name="Meng L."/>
            <person name="Jin L."/>
            <person name="Tian Y."/>
            <person name="Lian J."/>
            <person name="Yang J."/>
            <person name="Miao G."/>
            <person name="Liu S."/>
            <person name="Liang Z."/>
            <person name="Yan F."/>
            <person name="Li Y."/>
            <person name="Sun B."/>
            <person name="Zhang H."/>
            <person name="Zhang J."/>
            <person name="Zhu Y."/>
            <person name="Du M."/>
            <person name="Zhao Y."/>
            <person name="Schartl M."/>
            <person name="Tang Q."/>
            <person name="Wang J."/>
        </authorList>
    </citation>
    <scope>NUCLEOTIDE SEQUENCE</scope>
</reference>
<dbReference type="GO" id="GO:0016712">
    <property type="term" value="F:oxidoreductase activity, acting on paired donors, with incorporation or reduction of molecular oxygen, reduced flavin or flavoprotein as one donor, and incorporation of one atom of oxygen"/>
    <property type="evidence" value="ECO:0007669"/>
    <property type="project" value="TreeGrafter"/>
</dbReference>
<dbReference type="Ensembl" id="ENSCSET00000033535.1">
    <property type="protein sequence ID" value="ENSCSEP00000033111.1"/>
    <property type="gene ID" value="ENSCSEG00000021253.1"/>
</dbReference>
<evidence type="ECO:0000256" key="4">
    <source>
        <dbReference type="ARBA" id="ARBA00023004"/>
    </source>
</evidence>
<keyword evidence="7" id="KW-1185">Reference proteome</keyword>
<dbReference type="InterPro" id="IPR050182">
    <property type="entry name" value="Cytochrome_P450_fam2"/>
</dbReference>
<dbReference type="GO" id="GO:0020037">
    <property type="term" value="F:heme binding"/>
    <property type="evidence" value="ECO:0007669"/>
    <property type="project" value="InterPro"/>
</dbReference>
<dbReference type="AlphaFoldDB" id="A0A3P8X580"/>
<evidence type="ECO:0000256" key="2">
    <source>
        <dbReference type="ARBA" id="ARBA00010617"/>
    </source>
</evidence>
<dbReference type="Gene3D" id="1.10.630.10">
    <property type="entry name" value="Cytochrome P450"/>
    <property type="match status" value="1"/>
</dbReference>
<dbReference type="Proteomes" id="UP000265120">
    <property type="component" value="Chromosome 6"/>
</dbReference>
<keyword evidence="3" id="KW-0479">Metal-binding</keyword>
<evidence type="ECO:0000256" key="3">
    <source>
        <dbReference type="ARBA" id="ARBA00022723"/>
    </source>
</evidence>
<dbReference type="GO" id="GO:0005737">
    <property type="term" value="C:cytoplasm"/>
    <property type="evidence" value="ECO:0007669"/>
    <property type="project" value="TreeGrafter"/>
</dbReference>
<dbReference type="PANTHER" id="PTHR24300">
    <property type="entry name" value="CYTOCHROME P450 508A4-RELATED"/>
    <property type="match status" value="1"/>
</dbReference>
<dbReference type="GO" id="GO:0006805">
    <property type="term" value="P:xenobiotic metabolic process"/>
    <property type="evidence" value="ECO:0007669"/>
    <property type="project" value="TreeGrafter"/>
</dbReference>
<keyword evidence="5" id="KW-1133">Transmembrane helix</keyword>
<comment type="similarity">
    <text evidence="2">Belongs to the cytochrome P450 family.</text>
</comment>
<accession>A0A3P8X580</accession>
<sequence>MYKGCLCLQLKSRSRRTQWNDNHHHVTMLASLAMLFVAVLLLLFLLQGQRGEKFPPGPRVIPIFGNVLQLNLKSPIKDLERLTKKYGKVYSIFFGSRPLVVVNGLEAFKETLVSKAFDFSHAPGVVLADYSPIWKEQRRFSLMTLRNFGLGKQSMEQRILAEISHVTKVLEENIIDVNFFFSFFLLLFFI</sequence>
<protein>
    <submittedName>
        <fullName evidence="6">Uncharacterized protein</fullName>
    </submittedName>
</protein>
<dbReference type="GO" id="GO:0006082">
    <property type="term" value="P:organic acid metabolic process"/>
    <property type="evidence" value="ECO:0007669"/>
    <property type="project" value="TreeGrafter"/>
</dbReference>
<dbReference type="PRINTS" id="PR00463">
    <property type="entry name" value="EP450I"/>
</dbReference>
<keyword evidence="5" id="KW-0472">Membrane</keyword>
<comment type="cofactor">
    <cofactor evidence="1">
        <name>heme</name>
        <dbReference type="ChEBI" id="CHEBI:30413"/>
    </cofactor>
</comment>
<dbReference type="GeneTree" id="ENSGT00940000163301"/>
<evidence type="ECO:0000256" key="5">
    <source>
        <dbReference type="SAM" id="Phobius"/>
    </source>
</evidence>
<evidence type="ECO:0000313" key="7">
    <source>
        <dbReference type="Proteomes" id="UP000265120"/>
    </source>
</evidence>
<dbReference type="InterPro" id="IPR002401">
    <property type="entry name" value="Cyt_P450_E_grp-I"/>
</dbReference>